<keyword evidence="2" id="KW-1185">Reference proteome</keyword>
<name>A0A016SXQ7_9BILA</name>
<reference evidence="2" key="1">
    <citation type="journal article" date="2015" name="Nat. Genet.">
        <title>The genome and transcriptome of the zoonotic hookworm Ancylostoma ceylanicum identify infection-specific gene families.</title>
        <authorList>
            <person name="Schwarz E.M."/>
            <person name="Hu Y."/>
            <person name="Antoshechkin I."/>
            <person name="Miller M.M."/>
            <person name="Sternberg P.W."/>
            <person name="Aroian R.V."/>
        </authorList>
    </citation>
    <scope>NUCLEOTIDE SEQUENCE</scope>
    <source>
        <strain evidence="2">HY135</strain>
    </source>
</reference>
<dbReference type="AlphaFoldDB" id="A0A016SXQ7"/>
<gene>
    <name evidence="1" type="primary">Acey_s0164.g3567</name>
    <name evidence="1" type="ORF">Y032_0164g3567</name>
</gene>
<comment type="caution">
    <text evidence="1">The sequence shown here is derived from an EMBL/GenBank/DDBJ whole genome shotgun (WGS) entry which is preliminary data.</text>
</comment>
<accession>A0A016SXQ7</accession>
<evidence type="ECO:0000313" key="1">
    <source>
        <dbReference type="EMBL" id="EYB95099.1"/>
    </source>
</evidence>
<dbReference type="Proteomes" id="UP000024635">
    <property type="component" value="Unassembled WGS sequence"/>
</dbReference>
<proteinExistence type="predicted"/>
<protein>
    <submittedName>
        <fullName evidence="1">Uncharacterized protein</fullName>
    </submittedName>
</protein>
<dbReference type="EMBL" id="JARK01001500">
    <property type="protein sequence ID" value="EYB95099.1"/>
    <property type="molecule type" value="Genomic_DNA"/>
</dbReference>
<organism evidence="1 2">
    <name type="scientific">Ancylostoma ceylanicum</name>
    <dbReference type="NCBI Taxonomy" id="53326"/>
    <lineage>
        <taxon>Eukaryota</taxon>
        <taxon>Metazoa</taxon>
        <taxon>Ecdysozoa</taxon>
        <taxon>Nematoda</taxon>
        <taxon>Chromadorea</taxon>
        <taxon>Rhabditida</taxon>
        <taxon>Rhabditina</taxon>
        <taxon>Rhabditomorpha</taxon>
        <taxon>Strongyloidea</taxon>
        <taxon>Ancylostomatidae</taxon>
        <taxon>Ancylostomatinae</taxon>
        <taxon>Ancylostoma</taxon>
    </lineage>
</organism>
<evidence type="ECO:0000313" key="2">
    <source>
        <dbReference type="Proteomes" id="UP000024635"/>
    </source>
</evidence>
<sequence length="106" mass="11959">MGPLGKQCSNKRGAEQKVTTVPQLHKLIPMEEWCSNFIDIDGMDVPIDNHEDVDMCSVPYWFHKCGIAYRAEEGKIFRGCLRGLTVLLALSLATVREKEITSDFSQ</sequence>